<accession>A0A927MP47</accession>
<dbReference type="GO" id="GO:0003700">
    <property type="term" value="F:DNA-binding transcription factor activity"/>
    <property type="evidence" value="ECO:0007669"/>
    <property type="project" value="InterPro"/>
</dbReference>
<dbReference type="InterPro" id="IPR035418">
    <property type="entry name" value="AraC-bd_2"/>
</dbReference>
<evidence type="ECO:0000256" key="2">
    <source>
        <dbReference type="ARBA" id="ARBA00023125"/>
    </source>
</evidence>
<proteinExistence type="predicted"/>
<dbReference type="InterPro" id="IPR018060">
    <property type="entry name" value="HTH_AraC"/>
</dbReference>
<dbReference type="GO" id="GO:0043565">
    <property type="term" value="F:sequence-specific DNA binding"/>
    <property type="evidence" value="ECO:0007669"/>
    <property type="project" value="InterPro"/>
</dbReference>
<evidence type="ECO:0000259" key="4">
    <source>
        <dbReference type="PROSITE" id="PS01124"/>
    </source>
</evidence>
<sequence length="372" mass="40593">MGRTRLPDDSPNVFVRSPTLESGTYSTAFSTDDFPRAERLARFDELQTTSDHPMRAFGCPDDTGDFDASVESLDLATANVVRLTSSRVDIVRTPRQVREFDPEFYSIVLPVSGRVLLEQGGRQALLEEGLLALYTSSQPFRVHVDVPEGATSRASEASTASLLRVQVPRALLPLPAARLDEMVAAPLPGNTGVGALLTGFLDRLSADACEYTPADLSRLGNVLVDLLNATLAHRLDADGPRDVAQSSLPLRITAFVDQTLEEPGLSPASIAAAHHISVSYLHRLFHAHHTTTVGAYIRDQRLERARRDLTDPQLRGLPIHRIAARWGFADHATFTRAFRARFGSPPSEYRTAADPVAADRAGRVLEAVSRRG</sequence>
<protein>
    <submittedName>
        <fullName evidence="5">AraC-like DNA-binding protein</fullName>
    </submittedName>
</protein>
<dbReference type="AlphaFoldDB" id="A0A927MP47"/>
<evidence type="ECO:0000256" key="1">
    <source>
        <dbReference type="ARBA" id="ARBA00023015"/>
    </source>
</evidence>
<dbReference type="InterPro" id="IPR018062">
    <property type="entry name" value="HTH_AraC-typ_CS"/>
</dbReference>
<dbReference type="RefSeq" id="WP_192748858.1">
    <property type="nucleotide sequence ID" value="NZ_BAABJL010000209.1"/>
</dbReference>
<dbReference type="InterPro" id="IPR009057">
    <property type="entry name" value="Homeodomain-like_sf"/>
</dbReference>
<feature type="domain" description="HTH araC/xylS-type" evidence="4">
    <location>
        <begin position="250"/>
        <end position="352"/>
    </location>
</feature>
<evidence type="ECO:0000313" key="6">
    <source>
        <dbReference type="Proteomes" id="UP000638648"/>
    </source>
</evidence>
<keyword evidence="2 5" id="KW-0238">DNA-binding</keyword>
<dbReference type="InterPro" id="IPR020449">
    <property type="entry name" value="Tscrpt_reg_AraC-type_HTH"/>
</dbReference>
<dbReference type="EMBL" id="JADBEM010000001">
    <property type="protein sequence ID" value="MBE1604280.1"/>
    <property type="molecule type" value="Genomic_DNA"/>
</dbReference>
<organism evidence="5 6">
    <name type="scientific">Actinopolymorpha pittospori</name>
    <dbReference type="NCBI Taxonomy" id="648752"/>
    <lineage>
        <taxon>Bacteria</taxon>
        <taxon>Bacillati</taxon>
        <taxon>Actinomycetota</taxon>
        <taxon>Actinomycetes</taxon>
        <taxon>Propionibacteriales</taxon>
        <taxon>Actinopolymorphaceae</taxon>
        <taxon>Actinopolymorpha</taxon>
    </lineage>
</organism>
<dbReference type="Gene3D" id="1.10.10.60">
    <property type="entry name" value="Homeodomain-like"/>
    <property type="match status" value="1"/>
</dbReference>
<keyword evidence="6" id="KW-1185">Reference proteome</keyword>
<dbReference type="SMART" id="SM00342">
    <property type="entry name" value="HTH_ARAC"/>
    <property type="match status" value="1"/>
</dbReference>
<gene>
    <name evidence="5" type="ORF">HEB94_001128</name>
</gene>
<dbReference type="PANTHER" id="PTHR46796:SF6">
    <property type="entry name" value="ARAC SUBFAMILY"/>
    <property type="match status" value="1"/>
</dbReference>
<evidence type="ECO:0000313" key="5">
    <source>
        <dbReference type="EMBL" id="MBE1604280.1"/>
    </source>
</evidence>
<keyword evidence="3" id="KW-0804">Transcription</keyword>
<dbReference type="InterPro" id="IPR050204">
    <property type="entry name" value="AraC_XylS_family_regulators"/>
</dbReference>
<comment type="caution">
    <text evidence="5">The sequence shown here is derived from an EMBL/GenBank/DDBJ whole genome shotgun (WGS) entry which is preliminary data.</text>
</comment>
<dbReference type="Pfam" id="PF14525">
    <property type="entry name" value="AraC_binding_2"/>
    <property type="match status" value="1"/>
</dbReference>
<evidence type="ECO:0000256" key="3">
    <source>
        <dbReference type="ARBA" id="ARBA00023163"/>
    </source>
</evidence>
<dbReference type="Proteomes" id="UP000638648">
    <property type="component" value="Unassembled WGS sequence"/>
</dbReference>
<dbReference type="PROSITE" id="PS00041">
    <property type="entry name" value="HTH_ARAC_FAMILY_1"/>
    <property type="match status" value="1"/>
</dbReference>
<keyword evidence="1" id="KW-0805">Transcription regulation</keyword>
<dbReference type="PANTHER" id="PTHR46796">
    <property type="entry name" value="HTH-TYPE TRANSCRIPTIONAL ACTIVATOR RHAS-RELATED"/>
    <property type="match status" value="1"/>
</dbReference>
<dbReference type="PROSITE" id="PS01124">
    <property type="entry name" value="HTH_ARAC_FAMILY_2"/>
    <property type="match status" value="1"/>
</dbReference>
<reference evidence="5" key="1">
    <citation type="submission" date="2020-10" db="EMBL/GenBank/DDBJ databases">
        <title>Sequencing the genomes of 1000 actinobacteria strains.</title>
        <authorList>
            <person name="Klenk H.-P."/>
        </authorList>
    </citation>
    <scope>NUCLEOTIDE SEQUENCE</scope>
    <source>
        <strain evidence="5">DSM 45354</strain>
    </source>
</reference>
<dbReference type="PRINTS" id="PR00032">
    <property type="entry name" value="HTHARAC"/>
</dbReference>
<dbReference type="Pfam" id="PF12833">
    <property type="entry name" value="HTH_18"/>
    <property type="match status" value="1"/>
</dbReference>
<dbReference type="SUPFAM" id="SSF46689">
    <property type="entry name" value="Homeodomain-like"/>
    <property type="match status" value="1"/>
</dbReference>
<name>A0A927MP47_9ACTN</name>